<dbReference type="RefSeq" id="WP_048938176.1">
    <property type="nucleotide sequence ID" value="NZ_CP020925.1"/>
</dbReference>
<protein>
    <submittedName>
        <fullName evidence="1">Uncharacterized protein</fullName>
    </submittedName>
</protein>
<name>A0A0J9CZ69_SPHYA</name>
<organism evidence="1 2">
    <name type="scientific">Sphingobium yanoikuyae</name>
    <name type="common">Sphingomonas yanoikuyae</name>
    <dbReference type="NCBI Taxonomy" id="13690"/>
    <lineage>
        <taxon>Bacteria</taxon>
        <taxon>Pseudomonadati</taxon>
        <taxon>Pseudomonadota</taxon>
        <taxon>Alphaproteobacteria</taxon>
        <taxon>Sphingomonadales</taxon>
        <taxon>Sphingomonadaceae</taxon>
        <taxon>Sphingobium</taxon>
    </lineage>
</organism>
<dbReference type="InterPro" id="IPR038360">
    <property type="entry name" value="DUF4844_sf"/>
</dbReference>
<evidence type="ECO:0000313" key="1">
    <source>
        <dbReference type="EMBL" id="ATP19101.1"/>
    </source>
</evidence>
<reference evidence="1 2" key="1">
    <citation type="submission" date="2017-04" db="EMBL/GenBank/DDBJ databases">
        <title>Characterization, genome and methylation analysis of a phthalic acid esters degrading strain Sphingobium yanoikuyae SHJ.</title>
        <authorList>
            <person name="Feng L."/>
        </authorList>
    </citation>
    <scope>NUCLEOTIDE SEQUENCE [LARGE SCALE GENOMIC DNA]</scope>
    <source>
        <strain evidence="1 2">SHJ</strain>
    </source>
</reference>
<dbReference type="AlphaFoldDB" id="A0A0J9CZ69"/>
<dbReference type="Gene3D" id="1.20.1480.40">
    <property type="entry name" value="Uncharacterised protein PF16133, DUF4844"/>
    <property type="match status" value="1"/>
</dbReference>
<evidence type="ECO:0000313" key="2">
    <source>
        <dbReference type="Proteomes" id="UP000037029"/>
    </source>
</evidence>
<gene>
    <name evidence="1" type="ORF">BV87_12245</name>
</gene>
<accession>A0A0J9CZ69</accession>
<dbReference type="EMBL" id="CP020925">
    <property type="protein sequence ID" value="ATP19101.1"/>
    <property type="molecule type" value="Genomic_DNA"/>
</dbReference>
<sequence length="315" mass="35506">MKDFLTRLFGGVSDGRTEKLTVPVNATGFAPFPNEPVSGQIYSFRTRPDSEFSPPATDRYAAIKVVGVDDKHVAVAVLDGIWATPPSIAEVGSSSIINEHRFAHTGRAAVFGVLHDWWRREGDLDEFSFVGMQAVFRREQQFAHEIATYAAGSRFSTLRAANHAAEGEWRWANDREAFVIENEKKNAKDAADRAAKEERYRTRLSKLTWDQLQSETPFERWSPSPPFPPEEFTTAARATIHDACAALKELGPKPKRADVRAILKKTVIWFNDADEKAGGVIETEEREDICAVLEEMAHCARQKALVDEIDEWREW</sequence>
<dbReference type="Proteomes" id="UP000037029">
    <property type="component" value="Chromosome"/>
</dbReference>
<proteinExistence type="predicted"/>